<dbReference type="Proteomes" id="UP001202550">
    <property type="component" value="Unassembled WGS sequence"/>
</dbReference>
<evidence type="ECO:0000313" key="2">
    <source>
        <dbReference type="EMBL" id="MCL1628065.1"/>
    </source>
</evidence>
<sequence>MFARSDIPRVFALPPGADFPQLFAAGLRARLADMPPEARARVTILVNSARMRRRIRDCLVAQGPGLLPRIRLVTDPLLFDGAPQHAPPVPPLRRRLELARLVGMLQAAQPKLAPRAAVFDLADSLARLFAEMQAEGVPFQALDHLDLTEHAEHWAQAQKFLRLAETVIAQDAPDAEGRLRVQVLDLTEAWSVSPPPDPILVVGSTGSRGTTAMLMQAVARLPQGAVVLPGFDFDMPPAAWALLDRATVSEDHPQFRFRVMLDDLGLGSNAVMPWHESPELPRGKLISLSLRPAPQTDQWLREGPDLGDLARATEGLSLIEAPSPRAEATAIAHCLFDAACKGQRAALVTPDRDLTRRVAAALQVWGIIPDDSAGRPLGLSAPGRFLRQVAELFLNRLDVPRLLALLKHPLTHSGEGRGDHLRHTRDLELYLRRRSLPFPDAQILAGFAPDPGPRQDWAKWLGATLPASPDPDPRPLALRVADHLSLAEAIAAGAGAAGAGVLWDEAAGQEARGAMEALATEAEAGGELTAFDYVALLGTLFAGREVRDPVTAHPDIMIWGTLEARVQGADLVIAAGLNEGVWPKAPDPDPWLNRAMRAQVGLLLPDRQIGLSAHDYQQAVCAPRVVLSRAKRTAEAQTVPSRWLNRLTNLLDGLPAQGGGAALNAMRERGQHWLDEAAAFEADMRRVSPDPLAPRPAPAPPVRPQRLSVTQIETLIRDPYAIYARHVLGLEKLKPLLPQPDALLRGTVLHKVLERATDPEHPGALMDVAEDVLRDAVPWQAVRAFWAARLSRVAPDLTAYLDAQPGKIVLREDRAGWALPDLPFTLTAKPDRIDEWPDGRLHIIDYKTGMPPSKPQQERFAKQLLLQALMAHEGAFEALGPRDVARITYLGLGGGALKAATTEIDEALLDTVRDGFFALIRTYQDKDQGFSARRAVEKGGLSGDYDHLARFGEWTMQDQSVTIPVGRNDG</sequence>
<dbReference type="SUPFAM" id="SSF52980">
    <property type="entry name" value="Restriction endonuclease-like"/>
    <property type="match status" value="1"/>
</dbReference>
<protein>
    <submittedName>
        <fullName evidence="2">Double-strand break repair protein AddB</fullName>
    </submittedName>
</protein>
<accession>A0ABT0LZM7</accession>
<dbReference type="NCBIfam" id="TIGR02786">
    <property type="entry name" value="addB_alphas"/>
    <property type="match status" value="1"/>
</dbReference>
<dbReference type="InterPro" id="IPR014153">
    <property type="entry name" value="Ds_break_AddB"/>
</dbReference>
<dbReference type="InterPro" id="IPR011604">
    <property type="entry name" value="PDDEXK-like_dom_sf"/>
</dbReference>
<dbReference type="InterPro" id="IPR038726">
    <property type="entry name" value="PDDEXK_AddAB-type"/>
</dbReference>
<dbReference type="Gene3D" id="3.90.320.10">
    <property type="match status" value="1"/>
</dbReference>
<dbReference type="InterPro" id="IPR011335">
    <property type="entry name" value="Restrct_endonuc-II-like"/>
</dbReference>
<dbReference type="Pfam" id="PF12705">
    <property type="entry name" value="PDDEXK_1"/>
    <property type="match status" value="1"/>
</dbReference>
<evidence type="ECO:0000313" key="3">
    <source>
        <dbReference type="Proteomes" id="UP001202550"/>
    </source>
</evidence>
<dbReference type="EMBL" id="JALZWP010000003">
    <property type="protein sequence ID" value="MCL1628065.1"/>
    <property type="molecule type" value="Genomic_DNA"/>
</dbReference>
<dbReference type="SUPFAM" id="SSF52540">
    <property type="entry name" value="P-loop containing nucleoside triphosphate hydrolases"/>
    <property type="match status" value="1"/>
</dbReference>
<name>A0ABT0LZM7_9RHOB</name>
<organism evidence="2 3">
    <name type="scientific">Roseinatronobacter domitianus</name>
    <dbReference type="NCBI Taxonomy" id="2940293"/>
    <lineage>
        <taxon>Bacteria</taxon>
        <taxon>Pseudomonadati</taxon>
        <taxon>Pseudomonadota</taxon>
        <taxon>Alphaproteobacteria</taxon>
        <taxon>Rhodobacterales</taxon>
        <taxon>Paracoccaceae</taxon>
        <taxon>Roseinatronobacter</taxon>
    </lineage>
</organism>
<proteinExistence type="predicted"/>
<gene>
    <name evidence="2" type="primary">addB</name>
    <name evidence="2" type="ORF">M3N55_04920</name>
</gene>
<keyword evidence="3" id="KW-1185">Reference proteome</keyword>
<dbReference type="InterPro" id="IPR027417">
    <property type="entry name" value="P-loop_NTPase"/>
</dbReference>
<reference evidence="2 3" key="1">
    <citation type="submission" date="2022-05" db="EMBL/GenBank/DDBJ databases">
        <title>Seasonal and diel survey of microbial diversity of the Tyrrhenian coast.</title>
        <authorList>
            <person name="Gattoni G."/>
            <person name="Corral P."/>
        </authorList>
    </citation>
    <scope>NUCLEOTIDE SEQUENCE [LARGE SCALE GENOMIC DNA]</scope>
    <source>
        <strain evidence="2 3">V10</strain>
    </source>
</reference>
<dbReference type="RefSeq" id="WP_249056963.1">
    <property type="nucleotide sequence ID" value="NZ_JALZWP010000003.1"/>
</dbReference>
<comment type="caution">
    <text evidence="2">The sequence shown here is derived from an EMBL/GenBank/DDBJ whole genome shotgun (WGS) entry which is preliminary data.</text>
</comment>
<feature type="domain" description="PD-(D/E)XK endonuclease-like" evidence="1">
    <location>
        <begin position="706"/>
        <end position="924"/>
    </location>
</feature>
<evidence type="ECO:0000259" key="1">
    <source>
        <dbReference type="Pfam" id="PF12705"/>
    </source>
</evidence>